<sequence>MLSKLLKRMLIITCCLLVGVGVVFVRWYVKGNLTENSVYYAMHIQHSKGTHPDFAMVIDNMNTIKQPKVDKVVYRPESGKEGAFSGRVYIYNEAYSVDGKTPELYMGHGDDDAYIYIDNRGIRYEFDKAFKLRRASDYDTYDEIDIHTIDEKAISDELYKYFGFLIKANDKKPKVNLQWLFNKKYYKRFN</sequence>
<evidence type="ECO:0000256" key="1">
    <source>
        <dbReference type="SAM" id="Phobius"/>
    </source>
</evidence>
<keyword evidence="1" id="KW-1133">Transmembrane helix</keyword>
<feature type="transmembrane region" description="Helical" evidence="1">
    <location>
        <begin position="9"/>
        <end position="29"/>
    </location>
</feature>
<keyword evidence="1" id="KW-0472">Membrane</keyword>
<dbReference type="OrthoDB" id="2097272at2"/>
<proteinExistence type="predicted"/>
<organism evidence="2 3">
    <name type="scientific">Mogibacterium diversum</name>
    <dbReference type="NCBI Taxonomy" id="114527"/>
    <lineage>
        <taxon>Bacteria</taxon>
        <taxon>Bacillati</taxon>
        <taxon>Bacillota</taxon>
        <taxon>Clostridia</taxon>
        <taxon>Peptostreptococcales</taxon>
        <taxon>Anaerovoracaceae</taxon>
        <taxon>Mogibacterium</taxon>
    </lineage>
</organism>
<accession>A0A2S0L5X1</accession>
<evidence type="ECO:0000313" key="3">
    <source>
        <dbReference type="Proteomes" id="UP000237883"/>
    </source>
</evidence>
<dbReference type="Proteomes" id="UP000237883">
    <property type="component" value="Chromosome"/>
</dbReference>
<dbReference type="EMBL" id="CP027228">
    <property type="protein sequence ID" value="AVM48677.1"/>
    <property type="molecule type" value="Genomic_DNA"/>
</dbReference>
<dbReference type="KEGG" id="mdv:C5Q96_07350"/>
<evidence type="ECO:0000313" key="2">
    <source>
        <dbReference type="EMBL" id="AVM48677.1"/>
    </source>
</evidence>
<dbReference type="AlphaFoldDB" id="A0A2S0L5X1"/>
<keyword evidence="3" id="KW-1185">Reference proteome</keyword>
<dbReference type="RefSeq" id="WP_106057732.1">
    <property type="nucleotide sequence ID" value="NZ_CP027228.1"/>
</dbReference>
<keyword evidence="1" id="KW-0812">Transmembrane</keyword>
<dbReference type="GeneID" id="78392079"/>
<reference evidence="3" key="1">
    <citation type="submission" date="2018-02" db="EMBL/GenBank/DDBJ databases">
        <authorList>
            <person name="Holder M.E."/>
            <person name="Ajami N.J."/>
            <person name="Petrosino J.F."/>
        </authorList>
    </citation>
    <scope>NUCLEOTIDE SEQUENCE [LARGE SCALE GENOMIC DNA]</scope>
    <source>
        <strain evidence="3">CCUG 47132</strain>
    </source>
</reference>
<protein>
    <submittedName>
        <fullName evidence="2">Uncharacterized protein</fullName>
    </submittedName>
</protein>
<name>A0A2S0L5X1_9FIRM</name>
<gene>
    <name evidence="2" type="ORF">C5Q96_07350</name>
</gene>